<proteinExistence type="predicted"/>
<evidence type="ECO:0000256" key="2">
    <source>
        <dbReference type="ARBA" id="ARBA00023315"/>
    </source>
</evidence>
<keyword evidence="2" id="KW-0012">Acyltransferase</keyword>
<dbReference type="InterPro" id="IPR056729">
    <property type="entry name" value="GMPPB_C"/>
</dbReference>
<keyword evidence="1" id="KW-0808">Transferase</keyword>
<dbReference type="Pfam" id="PF25087">
    <property type="entry name" value="GMPPB_C"/>
    <property type="match status" value="1"/>
</dbReference>
<dbReference type="Proteomes" id="UP000068196">
    <property type="component" value="Chromosome"/>
</dbReference>
<name>A0A0U5B5U1_9BACT</name>
<dbReference type="GO" id="GO:0016746">
    <property type="term" value="F:acyltransferase activity"/>
    <property type="evidence" value="ECO:0007669"/>
    <property type="project" value="UniProtKB-KW"/>
</dbReference>
<dbReference type="PANTHER" id="PTHR43584">
    <property type="entry name" value="NUCLEOTIDYL TRANSFERASE"/>
    <property type="match status" value="1"/>
</dbReference>
<evidence type="ECO:0000313" key="5">
    <source>
        <dbReference type="Proteomes" id="UP000068196"/>
    </source>
</evidence>
<dbReference type="GO" id="GO:0016779">
    <property type="term" value="F:nucleotidyltransferase activity"/>
    <property type="evidence" value="ECO:0007669"/>
    <property type="project" value="UniProtKB-ARBA"/>
</dbReference>
<dbReference type="PANTHER" id="PTHR43584:SF8">
    <property type="entry name" value="N-ACETYLMURAMATE ALPHA-1-PHOSPHATE URIDYLYLTRANSFERASE"/>
    <property type="match status" value="1"/>
</dbReference>
<dbReference type="Gene3D" id="2.160.10.10">
    <property type="entry name" value="Hexapeptide repeat proteins"/>
    <property type="match status" value="1"/>
</dbReference>
<protein>
    <recommendedName>
        <fullName evidence="3">Mannose-1-phosphate guanyltransferase C-terminal domain-containing protein</fullName>
    </recommendedName>
</protein>
<organism evidence="4 5">
    <name type="scientific">Caldimicrobium thiodismutans</name>
    <dbReference type="NCBI Taxonomy" id="1653476"/>
    <lineage>
        <taxon>Bacteria</taxon>
        <taxon>Pseudomonadati</taxon>
        <taxon>Thermodesulfobacteriota</taxon>
        <taxon>Thermodesulfobacteria</taxon>
        <taxon>Thermodesulfobacteriales</taxon>
        <taxon>Thermodesulfobacteriaceae</taxon>
        <taxon>Caldimicrobium</taxon>
    </lineage>
</organism>
<dbReference type="AlphaFoldDB" id="A0A0U5B5U1"/>
<dbReference type="EMBL" id="AP014945">
    <property type="protein sequence ID" value="BAU23456.1"/>
    <property type="molecule type" value="Genomic_DNA"/>
</dbReference>
<reference evidence="4 5" key="1">
    <citation type="journal article" date="2016" name="Int. J. Syst. Evol. Microbiol.">
        <title>Caldimicrobium thiodismutans sp. nov., a sulfur-disproportionating bacterium isolated from a hot spring, and emended description of the genus Caldimicrobium.</title>
        <authorList>
            <person name="Kojima H."/>
            <person name="Umezawa K."/>
            <person name="Fukui M."/>
        </authorList>
    </citation>
    <scope>NUCLEOTIDE SEQUENCE [LARGE SCALE GENOMIC DNA]</scope>
    <source>
        <strain evidence="4 5">TF1</strain>
    </source>
</reference>
<keyword evidence="5" id="KW-1185">Reference proteome</keyword>
<dbReference type="InterPro" id="IPR050065">
    <property type="entry name" value="GlmU-like"/>
</dbReference>
<dbReference type="KEGG" id="cthi:THC_1077"/>
<evidence type="ECO:0000313" key="4">
    <source>
        <dbReference type="EMBL" id="BAU23456.1"/>
    </source>
</evidence>
<evidence type="ECO:0000256" key="1">
    <source>
        <dbReference type="ARBA" id="ARBA00022679"/>
    </source>
</evidence>
<dbReference type="STRING" id="1653476.THC_1077"/>
<sequence length="261" mass="29082">MNWEDLRNLFFEDLKAEWIGERLLKQPPWEVLKELKSFLHDSLPEIPRILSQKQPLLEDYFLSTEGDLIPLNQITKEEDNYFFRGAKIKGAILMAGTYIKGTRFYFGEGVIVEPFSYIEEPAYFSEGTQIRHASYVRGSVYTGKGAVIGHTTEVKNSIFLKEAKAAHFAYVGDSILGAEVNLGAGTKLANLKFLKREITFEINEVKFKTGLRKMGAILGDRVQTGCNVVLQPGTLLGKGTVVYPGMTAGSGFFPPGSKIKS</sequence>
<dbReference type="PATRIC" id="fig|1653476.3.peg.1125"/>
<dbReference type="RefSeq" id="WP_068514410.1">
    <property type="nucleotide sequence ID" value="NZ_AP014945.1"/>
</dbReference>
<dbReference type="SUPFAM" id="SSF51161">
    <property type="entry name" value="Trimeric LpxA-like enzymes"/>
    <property type="match status" value="1"/>
</dbReference>
<reference evidence="5" key="2">
    <citation type="journal article" date="2016" name="Int. J. Syst. Evol. Microbiol.">
        <title>Caldimicrobium thiodismutans sp. nov., a sulfur-disproportionating bacterium isolated from a hot spring.</title>
        <authorList>
            <person name="Kojima H."/>
            <person name="Umezawa K."/>
            <person name="Fukui M."/>
        </authorList>
    </citation>
    <scope>NUCLEOTIDE SEQUENCE [LARGE SCALE GENOMIC DNA]</scope>
    <source>
        <strain evidence="5">TF1</strain>
    </source>
</reference>
<dbReference type="OrthoDB" id="9775031at2"/>
<evidence type="ECO:0000259" key="3">
    <source>
        <dbReference type="Pfam" id="PF25087"/>
    </source>
</evidence>
<accession>A0A0U5B5U1</accession>
<feature type="domain" description="Mannose-1-phosphate guanyltransferase C-terminal" evidence="3">
    <location>
        <begin position="119"/>
        <end position="236"/>
    </location>
</feature>
<gene>
    <name evidence="4" type="ORF">THC_1077</name>
</gene>
<dbReference type="InterPro" id="IPR011004">
    <property type="entry name" value="Trimer_LpxA-like_sf"/>
</dbReference>